<protein>
    <submittedName>
        <fullName evidence="2">Uncharacterized protein</fullName>
    </submittedName>
</protein>
<evidence type="ECO:0000313" key="2">
    <source>
        <dbReference type="EMBL" id="QHU13076.1"/>
    </source>
</evidence>
<organism evidence="2">
    <name type="scientific">viral metagenome</name>
    <dbReference type="NCBI Taxonomy" id="1070528"/>
    <lineage>
        <taxon>unclassified sequences</taxon>
        <taxon>metagenomes</taxon>
        <taxon>organismal metagenomes</taxon>
    </lineage>
</organism>
<reference evidence="2" key="1">
    <citation type="journal article" date="2020" name="Nature">
        <title>Giant virus diversity and host interactions through global metagenomics.</title>
        <authorList>
            <person name="Schulz F."/>
            <person name="Roux S."/>
            <person name="Paez-Espino D."/>
            <person name="Jungbluth S."/>
            <person name="Walsh D.A."/>
            <person name="Denef V.J."/>
            <person name="McMahon K.D."/>
            <person name="Konstantinidis K.T."/>
            <person name="Eloe-Fadrosh E.A."/>
            <person name="Kyrpides N.C."/>
            <person name="Woyke T."/>
        </authorList>
    </citation>
    <scope>NUCLEOTIDE SEQUENCE</scope>
    <source>
        <strain evidence="2">GVMAG-S-1101176-114</strain>
    </source>
</reference>
<feature type="compositionally biased region" description="Basic residues" evidence="1">
    <location>
        <begin position="69"/>
        <end position="84"/>
    </location>
</feature>
<feature type="region of interest" description="Disordered" evidence="1">
    <location>
        <begin position="63"/>
        <end position="84"/>
    </location>
</feature>
<evidence type="ECO:0000256" key="1">
    <source>
        <dbReference type="SAM" id="MobiDB-lite"/>
    </source>
</evidence>
<name>A0A6C0K7M4_9ZZZZ</name>
<dbReference type="EMBL" id="MN740813">
    <property type="protein sequence ID" value="QHU13076.1"/>
    <property type="molecule type" value="Genomic_DNA"/>
</dbReference>
<sequence>MNYANNALDAAKSHLMAAHESLRLSRSELAAAGESVNSMPEILTGLDAALANVTTAEKAVNDLTPANGGRRRRKSRKIGRKSNRNTRHRLIQQRGGGNVFVVYKIGGPKSPDFVGVFPTLEAAKEEVEKDKTFEMESKVRGDGLLASKESPPKIHVYCQSVPSY</sequence>
<accession>A0A6C0K7M4</accession>
<dbReference type="AlphaFoldDB" id="A0A6C0K7M4"/>
<proteinExistence type="predicted"/>